<dbReference type="Gene3D" id="6.10.250.2410">
    <property type="match status" value="1"/>
</dbReference>
<dbReference type="Pfam" id="PF02616">
    <property type="entry name" value="SMC_ScpA"/>
    <property type="match status" value="1"/>
</dbReference>
<dbReference type="EMBL" id="MHWM01000032">
    <property type="protein sequence ID" value="OHB08022.1"/>
    <property type="molecule type" value="Genomic_DNA"/>
</dbReference>
<organism evidence="2 3">
    <name type="scientific">Candidatus Zambryskibacteria bacterium RIFCSPLOWO2_02_FULL_39_14</name>
    <dbReference type="NCBI Taxonomy" id="1802769"/>
    <lineage>
        <taxon>Bacteria</taxon>
        <taxon>Candidatus Zambryskiibacteriota</taxon>
    </lineage>
</organism>
<evidence type="ECO:0000256" key="1">
    <source>
        <dbReference type="ARBA" id="ARBA00044777"/>
    </source>
</evidence>
<dbReference type="PANTHER" id="PTHR33969">
    <property type="entry name" value="SEGREGATION AND CONDENSATION PROTEIN A"/>
    <property type="match status" value="1"/>
</dbReference>
<accession>A0A1G2UFW4</accession>
<dbReference type="AlphaFoldDB" id="A0A1G2UFW4"/>
<sequence length="247" mass="27964">MKEGSYTVKTAVFEGPLDLLLELVTKRKLFVNDVSLSQVTDDFISYIDKHEEFPIGESAEFIVIASTLMLIKSRSLLPMLKLTEDEEESIHDLEDRLVLYAKVKELALALKKIFGKQIIFEKIPTKNPLVVFSPDSKTDTVNLLLALERVIDALPKKELLPKVIVKKVISLEEMIEKLAERVSRATKLNFKDFHNSKGVMTYEKKVSIIIGFLAMLELVKRGAIRVSQVDRGDIEIESEIVGTPTYI</sequence>
<evidence type="ECO:0000313" key="2">
    <source>
        <dbReference type="EMBL" id="OHB08022.1"/>
    </source>
</evidence>
<gene>
    <name evidence="2" type="ORF">A3I86_01430</name>
</gene>
<evidence type="ECO:0000313" key="3">
    <source>
        <dbReference type="Proteomes" id="UP000177096"/>
    </source>
</evidence>
<reference evidence="2 3" key="1">
    <citation type="journal article" date="2016" name="Nat. Commun.">
        <title>Thousands of microbial genomes shed light on interconnected biogeochemical processes in an aquifer system.</title>
        <authorList>
            <person name="Anantharaman K."/>
            <person name="Brown C.T."/>
            <person name="Hug L.A."/>
            <person name="Sharon I."/>
            <person name="Castelle C.J."/>
            <person name="Probst A.J."/>
            <person name="Thomas B.C."/>
            <person name="Singh A."/>
            <person name="Wilkins M.J."/>
            <person name="Karaoz U."/>
            <person name="Brodie E.L."/>
            <person name="Williams K.H."/>
            <person name="Hubbard S.S."/>
            <person name="Banfield J.F."/>
        </authorList>
    </citation>
    <scope>NUCLEOTIDE SEQUENCE [LARGE SCALE GENOMIC DNA]</scope>
</reference>
<comment type="caution">
    <text evidence="2">The sequence shown here is derived from an EMBL/GenBank/DDBJ whole genome shotgun (WGS) entry which is preliminary data.</text>
</comment>
<dbReference type="InterPro" id="IPR003768">
    <property type="entry name" value="ScpA"/>
</dbReference>
<protein>
    <recommendedName>
        <fullName evidence="1">Segregation and condensation protein A</fullName>
    </recommendedName>
</protein>
<name>A0A1G2UFW4_9BACT</name>
<proteinExistence type="predicted"/>
<dbReference type="PANTHER" id="PTHR33969:SF2">
    <property type="entry name" value="SEGREGATION AND CONDENSATION PROTEIN A"/>
    <property type="match status" value="1"/>
</dbReference>
<dbReference type="Proteomes" id="UP000177096">
    <property type="component" value="Unassembled WGS sequence"/>
</dbReference>